<evidence type="ECO:0008006" key="3">
    <source>
        <dbReference type="Google" id="ProtNLM"/>
    </source>
</evidence>
<dbReference type="RefSeq" id="WP_131596454.1">
    <property type="nucleotide sequence ID" value="NZ_SJSL01000002.1"/>
</dbReference>
<dbReference type="Proteomes" id="UP000293347">
    <property type="component" value="Unassembled WGS sequence"/>
</dbReference>
<dbReference type="AlphaFoldDB" id="A0A4R0NRE6"/>
<accession>A0A4R0NRE6</accession>
<dbReference type="OrthoDB" id="770307at2"/>
<evidence type="ECO:0000313" key="2">
    <source>
        <dbReference type="Proteomes" id="UP000293347"/>
    </source>
</evidence>
<organism evidence="1 2">
    <name type="scientific">Pedobacter psychroterrae</name>
    <dbReference type="NCBI Taxonomy" id="2530453"/>
    <lineage>
        <taxon>Bacteria</taxon>
        <taxon>Pseudomonadati</taxon>
        <taxon>Bacteroidota</taxon>
        <taxon>Sphingobacteriia</taxon>
        <taxon>Sphingobacteriales</taxon>
        <taxon>Sphingobacteriaceae</taxon>
        <taxon>Pedobacter</taxon>
    </lineage>
</organism>
<name>A0A4R0NRE6_9SPHI</name>
<protein>
    <recommendedName>
        <fullName evidence="3">Lipocalin-like protein</fullName>
    </recommendedName>
</protein>
<reference evidence="1 2" key="1">
    <citation type="submission" date="2019-02" db="EMBL/GenBank/DDBJ databases">
        <title>Pedobacter sp. RP-1-14 sp. nov., isolated from Arctic soil.</title>
        <authorList>
            <person name="Dahal R.H."/>
        </authorList>
    </citation>
    <scope>NUCLEOTIDE SEQUENCE [LARGE SCALE GENOMIC DNA]</scope>
    <source>
        <strain evidence="1 2">RP-1-14</strain>
    </source>
</reference>
<sequence length="285" mass="30927">MKIQGIMLLKICVVIISLIPGTEWATHSNSNVQRPAQTVAKTVKKPVKKVVKPVIKAKQNVISFSGTYTGEIKGIPLSIQLVQKDKAVTGSFTINGEQATINGTVISSICSGKITEDNTNITYRFSAEKSGQNLNFTLLDPGQTVPGVKIVLKKSPVAAANTAVIKNTSGLSRNPSLIGTWRNTEVISSGSGEFYSSFSTDYFVKFDGNGNASIWTGKSAGGTRDVTIDAPQGTQVQRMQWYTEGKALIFVDPKTHQKEAISFYAEPNRMMLTGKNSKKVYQRVN</sequence>
<gene>
    <name evidence="1" type="ORF">EZ437_13120</name>
</gene>
<proteinExistence type="predicted"/>
<keyword evidence="2" id="KW-1185">Reference proteome</keyword>
<comment type="caution">
    <text evidence="1">The sequence shown here is derived from an EMBL/GenBank/DDBJ whole genome shotgun (WGS) entry which is preliminary data.</text>
</comment>
<dbReference type="EMBL" id="SJSL01000002">
    <property type="protein sequence ID" value="TCD01654.1"/>
    <property type="molecule type" value="Genomic_DNA"/>
</dbReference>
<evidence type="ECO:0000313" key="1">
    <source>
        <dbReference type="EMBL" id="TCD01654.1"/>
    </source>
</evidence>